<dbReference type="Proteomes" id="UP001519460">
    <property type="component" value="Unassembled WGS sequence"/>
</dbReference>
<dbReference type="InterPro" id="IPR019734">
    <property type="entry name" value="TPR_rpt"/>
</dbReference>
<evidence type="ECO:0000259" key="4">
    <source>
        <dbReference type="SMART" id="SM00382"/>
    </source>
</evidence>
<dbReference type="SUPFAM" id="SSF52540">
    <property type="entry name" value="P-loop containing nucleoside triphosphate hydrolases"/>
    <property type="match status" value="1"/>
</dbReference>
<evidence type="ECO:0000313" key="5">
    <source>
        <dbReference type="EMBL" id="KAK7504283.1"/>
    </source>
</evidence>
<dbReference type="SMART" id="SM00382">
    <property type="entry name" value="AAA"/>
    <property type="match status" value="1"/>
</dbReference>
<dbReference type="InterPro" id="IPR049945">
    <property type="entry name" value="AAA_22"/>
</dbReference>
<dbReference type="InterPro" id="IPR003593">
    <property type="entry name" value="AAA+_ATPase"/>
</dbReference>
<evidence type="ECO:0000256" key="3">
    <source>
        <dbReference type="SAM" id="MobiDB-lite"/>
    </source>
</evidence>
<sequence>MEKKTKLREPGTCRIFFSSPFGGMEEEREELTRKYFPQIQHACNMHGVQFVAVDMRWGITSQAADDAQVINICLREVDRSDIFVGFFGQRYGWHGADDDLLQKNFDNAVGRYPWLDNVRDKSVTELEFLHGHLNNPGALPAAICFRDKAYDDAVREEGVAKGDKKTVFKYSAESDHSSALMHDLKKRVEATEDRCLGVNMAYSHPHEGARFMFESIWGYLNELLASQSDTKLTQRQQDQAEHDAFRARHTAVYRGGKQYLGFLKAYLSKDSGGCVLVTGPAGCGKSALLSNWTTQFDSTWSDVLLIYHFVGCAPRTTAPRDILQRLLTEMNHRLGKDEGDDDKKKKDENQDVETLQQLLLAALEEAVSSRHKRVVIVLDGLDRSLKSGKTSKHLYWLPEKFPAGVLFVASSTDSDTDTHELLVKTRGHDLLTIHPLDEATQTGDLCGEWCSQWDVLKKSGKELSVEQLQRVVASPQTENPLFLRSVLAELSIFEEDYNIKERPDNLVQEVLCAIALSHNGLLERELMEIFEVPSHEWMPLYFAMEGLLVSHAGLLRFGFNEISEAVQDKYLHSEEIRNGVLQKLIKYFSDQLKSLCAWDDLMTPLSKRPVEELPWEQEYEFLELWKATGWKMPEISRAYEESLDLIVTDLYLHKQETCSGPTEPPGLQIRPLLQRLKDFFSMAGYPLGQIEALKRDANILENAEGIVEDSEREVLLLDARYYLACAYVENTDLEAGEKLHTQVMKACRRVLENTPEDQRYIQTLGYSCNGLGVICLRQRRYDEATEFFQESVRLHRQLGNEQCVADSLTNLGVVHIESNQPEEALKYSLQALQMCEKLYFGHLPLTIGNLLTNIALCHRRLGQLDEAEAMYNRSLEVKAAAVGWDHDVVAMAYMNLGTLNMYRSDYATAEQFMRKALAILEGNGATLAKPEFRQTTENLLAFDALKKHNAIDGCIPSVQRHMVKYLIHTGDTDKAREVTEALIKSSRARDPVNFIHLDHLQSLLPENERPVLEPELTVDHALSIWPGQPDLTRRKIEFHALPAGDLNTILKLLEEMGVNNPDFEASTYEAGGDWCESNQRSDLAIEVMEAGGLRVKLLETYRQLQQKVKAYPHLPVILAAKGDDPAAVLVAGDVAVHAGDYKLALECFEKVSTMDNPELAEMASNAVETLKAQAESDTQEGETRSNTGTSS</sequence>
<feature type="domain" description="AAA+ ATPase" evidence="4">
    <location>
        <begin position="271"/>
        <end position="437"/>
    </location>
</feature>
<dbReference type="InterPro" id="IPR011990">
    <property type="entry name" value="TPR-like_helical_dom_sf"/>
</dbReference>
<dbReference type="InterPro" id="IPR051191">
    <property type="entry name" value="DCAF12"/>
</dbReference>
<comment type="caution">
    <text evidence="5">The sequence shown here is derived from an EMBL/GenBank/DDBJ whole genome shotgun (WGS) entry which is preliminary data.</text>
</comment>
<dbReference type="PANTHER" id="PTHR19860:SF40">
    <property type="entry name" value="WD40 REPEAT-CONTAINING PROTEIN"/>
    <property type="match status" value="1"/>
</dbReference>
<gene>
    <name evidence="5" type="ORF">BaRGS_00004587</name>
</gene>
<dbReference type="PROSITE" id="PS50005">
    <property type="entry name" value="TPR"/>
    <property type="match status" value="1"/>
</dbReference>
<dbReference type="InterPro" id="IPR027417">
    <property type="entry name" value="P-loop_NTPase"/>
</dbReference>
<keyword evidence="6" id="KW-1185">Reference proteome</keyword>
<keyword evidence="1" id="KW-0677">Repeat</keyword>
<accession>A0ABD0LYT7</accession>
<evidence type="ECO:0000256" key="1">
    <source>
        <dbReference type="ARBA" id="ARBA00022737"/>
    </source>
</evidence>
<dbReference type="Gene3D" id="3.40.50.300">
    <property type="entry name" value="P-loop containing nucleotide triphosphate hydrolases"/>
    <property type="match status" value="1"/>
</dbReference>
<feature type="repeat" description="TPR" evidence="2">
    <location>
        <begin position="890"/>
        <end position="923"/>
    </location>
</feature>
<dbReference type="SMART" id="SM00028">
    <property type="entry name" value="TPR"/>
    <property type="match status" value="6"/>
</dbReference>
<dbReference type="InterPro" id="IPR025139">
    <property type="entry name" value="DUF4062"/>
</dbReference>
<protein>
    <recommendedName>
        <fullName evidence="4">AAA+ ATPase domain-containing protein</fullName>
    </recommendedName>
</protein>
<evidence type="ECO:0000313" key="6">
    <source>
        <dbReference type="Proteomes" id="UP001519460"/>
    </source>
</evidence>
<proteinExistence type="predicted"/>
<dbReference type="Gene3D" id="1.25.40.10">
    <property type="entry name" value="Tetratricopeptide repeat domain"/>
    <property type="match status" value="1"/>
</dbReference>
<feature type="region of interest" description="Disordered" evidence="3">
    <location>
        <begin position="1169"/>
        <end position="1191"/>
    </location>
</feature>
<dbReference type="AlphaFoldDB" id="A0ABD0LYT7"/>
<dbReference type="Pfam" id="PF13401">
    <property type="entry name" value="AAA_22"/>
    <property type="match status" value="1"/>
</dbReference>
<reference evidence="5 6" key="1">
    <citation type="journal article" date="2023" name="Sci. Data">
        <title>Genome assembly of the Korean intertidal mud-creeper Batillaria attramentaria.</title>
        <authorList>
            <person name="Patra A.K."/>
            <person name="Ho P.T."/>
            <person name="Jun S."/>
            <person name="Lee S.J."/>
            <person name="Kim Y."/>
            <person name="Won Y.J."/>
        </authorList>
    </citation>
    <scope>NUCLEOTIDE SEQUENCE [LARGE SCALE GENOMIC DNA]</scope>
    <source>
        <strain evidence="5">Wonlab-2016</strain>
    </source>
</reference>
<dbReference type="PANTHER" id="PTHR19860">
    <property type="entry name" value="DDB1- AND CUL4-ASSOCIATED FACTOR 12-RELATED"/>
    <property type="match status" value="1"/>
</dbReference>
<keyword evidence="2" id="KW-0802">TPR repeat</keyword>
<evidence type="ECO:0000256" key="2">
    <source>
        <dbReference type="PROSITE-ProRule" id="PRU00339"/>
    </source>
</evidence>
<dbReference type="SUPFAM" id="SSF48452">
    <property type="entry name" value="TPR-like"/>
    <property type="match status" value="1"/>
</dbReference>
<dbReference type="EMBL" id="JACVVK020000016">
    <property type="protein sequence ID" value="KAK7504283.1"/>
    <property type="molecule type" value="Genomic_DNA"/>
</dbReference>
<dbReference type="Pfam" id="PF13271">
    <property type="entry name" value="DUF4062"/>
    <property type="match status" value="1"/>
</dbReference>
<organism evidence="5 6">
    <name type="scientific">Batillaria attramentaria</name>
    <dbReference type="NCBI Taxonomy" id="370345"/>
    <lineage>
        <taxon>Eukaryota</taxon>
        <taxon>Metazoa</taxon>
        <taxon>Spiralia</taxon>
        <taxon>Lophotrochozoa</taxon>
        <taxon>Mollusca</taxon>
        <taxon>Gastropoda</taxon>
        <taxon>Caenogastropoda</taxon>
        <taxon>Sorbeoconcha</taxon>
        <taxon>Cerithioidea</taxon>
        <taxon>Batillariidae</taxon>
        <taxon>Batillaria</taxon>
    </lineage>
</organism>
<dbReference type="Pfam" id="PF13424">
    <property type="entry name" value="TPR_12"/>
    <property type="match status" value="2"/>
</dbReference>
<name>A0ABD0LYT7_9CAEN</name>